<organism evidence="2 3">
    <name type="scientific">Trifolium medium</name>
    <dbReference type="NCBI Taxonomy" id="97028"/>
    <lineage>
        <taxon>Eukaryota</taxon>
        <taxon>Viridiplantae</taxon>
        <taxon>Streptophyta</taxon>
        <taxon>Embryophyta</taxon>
        <taxon>Tracheophyta</taxon>
        <taxon>Spermatophyta</taxon>
        <taxon>Magnoliopsida</taxon>
        <taxon>eudicotyledons</taxon>
        <taxon>Gunneridae</taxon>
        <taxon>Pentapetalae</taxon>
        <taxon>rosids</taxon>
        <taxon>fabids</taxon>
        <taxon>Fabales</taxon>
        <taxon>Fabaceae</taxon>
        <taxon>Papilionoideae</taxon>
        <taxon>50 kb inversion clade</taxon>
        <taxon>NPAAA clade</taxon>
        <taxon>Hologalegina</taxon>
        <taxon>IRL clade</taxon>
        <taxon>Trifolieae</taxon>
        <taxon>Trifolium</taxon>
    </lineage>
</organism>
<evidence type="ECO:0000256" key="1">
    <source>
        <dbReference type="SAM" id="MobiDB-lite"/>
    </source>
</evidence>
<feature type="region of interest" description="Disordered" evidence="1">
    <location>
        <begin position="22"/>
        <end position="106"/>
    </location>
</feature>
<dbReference type="AlphaFoldDB" id="A0A392P6S5"/>
<reference evidence="2 3" key="1">
    <citation type="journal article" date="2018" name="Front. Plant Sci.">
        <title>Red Clover (Trifolium pratense) and Zigzag Clover (T. medium) - A Picture of Genomic Similarities and Differences.</title>
        <authorList>
            <person name="Dluhosova J."/>
            <person name="Istvanek J."/>
            <person name="Nedelnik J."/>
            <person name="Repkova J."/>
        </authorList>
    </citation>
    <scope>NUCLEOTIDE SEQUENCE [LARGE SCALE GENOMIC DNA]</scope>
    <source>
        <strain evidence="3">cv. 10/8</strain>
        <tissue evidence="2">Leaf</tissue>
    </source>
</reference>
<protein>
    <submittedName>
        <fullName evidence="2">Uncharacterized protein</fullName>
    </submittedName>
</protein>
<sequence length="181" mass="21099">MEIATQIERIQKSQHNAALVNEEQLNDAQSQPIRNVSSKRRKPTSRCRNGGNEGRRDSPHHNSKNDRSSHTLPPHRGYRENSTRNRHHRRQYFVSTTRGHSRHHRGHFTRQILESIIPSAHEKPLKLESYDGTEDPDEHIEHINIFPDYHYARGEVKCKLSVLNYEEKLLTDDVEKSQSSG</sequence>
<proteinExistence type="predicted"/>
<keyword evidence="3" id="KW-1185">Reference proteome</keyword>
<name>A0A392P6S5_9FABA</name>
<dbReference type="EMBL" id="LXQA010065609">
    <property type="protein sequence ID" value="MCI07492.1"/>
    <property type="molecule type" value="Genomic_DNA"/>
</dbReference>
<feature type="compositionally biased region" description="Basic and acidic residues" evidence="1">
    <location>
        <begin position="53"/>
        <end position="69"/>
    </location>
</feature>
<dbReference type="Proteomes" id="UP000265520">
    <property type="component" value="Unassembled WGS sequence"/>
</dbReference>
<evidence type="ECO:0000313" key="2">
    <source>
        <dbReference type="EMBL" id="MCI07492.1"/>
    </source>
</evidence>
<evidence type="ECO:0000313" key="3">
    <source>
        <dbReference type="Proteomes" id="UP000265520"/>
    </source>
</evidence>
<feature type="compositionally biased region" description="Polar residues" evidence="1">
    <location>
        <begin position="26"/>
        <end position="36"/>
    </location>
</feature>
<feature type="non-terminal residue" evidence="2">
    <location>
        <position position="181"/>
    </location>
</feature>
<comment type="caution">
    <text evidence="2">The sequence shown here is derived from an EMBL/GenBank/DDBJ whole genome shotgun (WGS) entry which is preliminary data.</text>
</comment>
<accession>A0A392P6S5</accession>